<dbReference type="SMART" id="SM00327">
    <property type="entry name" value="VWA"/>
    <property type="match status" value="1"/>
</dbReference>
<feature type="transmembrane region" description="Helical" evidence="1">
    <location>
        <begin position="651"/>
        <end position="668"/>
    </location>
</feature>
<evidence type="ECO:0000313" key="5">
    <source>
        <dbReference type="EMBL" id="SHF55884.1"/>
    </source>
</evidence>
<organism evidence="5 6">
    <name type="scientific">Litoreibacter ascidiaceicola</name>
    <dbReference type="NCBI Taxonomy" id="1486859"/>
    <lineage>
        <taxon>Bacteria</taxon>
        <taxon>Pseudomonadati</taxon>
        <taxon>Pseudomonadota</taxon>
        <taxon>Alphaproteobacteria</taxon>
        <taxon>Rhodobacterales</taxon>
        <taxon>Roseobacteraceae</taxon>
        <taxon>Litoreibacter</taxon>
    </lineage>
</organism>
<evidence type="ECO:0000259" key="4">
    <source>
        <dbReference type="PROSITE" id="PS51468"/>
    </source>
</evidence>
<dbReference type="SUPFAM" id="SSF53300">
    <property type="entry name" value="vWA-like"/>
    <property type="match status" value="1"/>
</dbReference>
<dbReference type="RefSeq" id="WP_073145385.1">
    <property type="nucleotide sequence ID" value="NZ_FQUV01000007.1"/>
</dbReference>
<dbReference type="PROSITE" id="PS50234">
    <property type="entry name" value="VWFA"/>
    <property type="match status" value="1"/>
</dbReference>
<feature type="domain" description="VIT" evidence="4">
    <location>
        <begin position="28"/>
        <end position="156"/>
    </location>
</feature>
<keyword evidence="2" id="KW-0732">Signal</keyword>
<protein>
    <submittedName>
        <fullName evidence="5">Ca-activated chloride channel family protein</fullName>
    </submittedName>
</protein>
<dbReference type="AlphaFoldDB" id="A0A1M5CM98"/>
<dbReference type="OrthoDB" id="9784383at2"/>
<dbReference type="InterPro" id="IPR013694">
    <property type="entry name" value="VIT"/>
</dbReference>
<dbReference type="PANTHER" id="PTHR45737">
    <property type="entry name" value="VON WILLEBRAND FACTOR A DOMAIN-CONTAINING PROTEIN 5A"/>
    <property type="match status" value="1"/>
</dbReference>
<proteinExistence type="predicted"/>
<accession>A0A1M5CM98</accession>
<keyword evidence="1" id="KW-0472">Membrane</keyword>
<dbReference type="Pfam" id="PF08487">
    <property type="entry name" value="VIT"/>
    <property type="match status" value="1"/>
</dbReference>
<gene>
    <name evidence="5" type="ORF">SAMN05444273_107194</name>
</gene>
<evidence type="ECO:0000256" key="2">
    <source>
        <dbReference type="SAM" id="SignalP"/>
    </source>
</evidence>
<keyword evidence="6" id="KW-1185">Reference proteome</keyword>
<dbReference type="Gene3D" id="3.40.50.410">
    <property type="entry name" value="von Willebrand factor, type A domain"/>
    <property type="match status" value="1"/>
</dbReference>
<dbReference type="InterPro" id="IPR002035">
    <property type="entry name" value="VWF_A"/>
</dbReference>
<name>A0A1M5CM98_9RHOB</name>
<keyword evidence="1" id="KW-1133">Transmembrane helix</keyword>
<dbReference type="EMBL" id="FQUV01000007">
    <property type="protein sequence ID" value="SHF55884.1"/>
    <property type="molecule type" value="Genomic_DNA"/>
</dbReference>
<dbReference type="SMART" id="SM00609">
    <property type="entry name" value="VIT"/>
    <property type="match status" value="1"/>
</dbReference>
<dbReference type="STRING" id="1486859.SAMN05444273_107194"/>
<reference evidence="6" key="1">
    <citation type="submission" date="2016-11" db="EMBL/GenBank/DDBJ databases">
        <authorList>
            <person name="Varghese N."/>
            <person name="Submissions S."/>
        </authorList>
    </citation>
    <scope>NUCLEOTIDE SEQUENCE [LARGE SCALE GENOMIC DNA]</scope>
    <source>
        <strain evidence="6">DSM 100566</strain>
    </source>
</reference>
<feature type="domain" description="VWFA" evidence="3">
    <location>
        <begin position="315"/>
        <end position="493"/>
    </location>
</feature>
<feature type="signal peptide" evidence="2">
    <location>
        <begin position="1"/>
        <end position="21"/>
    </location>
</feature>
<dbReference type="Pfam" id="PF13768">
    <property type="entry name" value="VWA_3"/>
    <property type="match status" value="1"/>
</dbReference>
<dbReference type="PROSITE" id="PS51468">
    <property type="entry name" value="VIT"/>
    <property type="match status" value="1"/>
</dbReference>
<dbReference type="InterPro" id="IPR036465">
    <property type="entry name" value="vWFA_dom_sf"/>
</dbReference>
<feature type="chain" id="PRO_5012318943" evidence="2">
    <location>
        <begin position="22"/>
        <end position="673"/>
    </location>
</feature>
<dbReference type="Proteomes" id="UP000184144">
    <property type="component" value="Unassembled WGS sequence"/>
</dbReference>
<dbReference type="PANTHER" id="PTHR45737:SF6">
    <property type="entry name" value="VON WILLEBRAND FACTOR A DOMAIN-CONTAINING PROTEIN 5A"/>
    <property type="match status" value="1"/>
</dbReference>
<evidence type="ECO:0000256" key="1">
    <source>
        <dbReference type="SAM" id="Phobius"/>
    </source>
</evidence>
<keyword evidence="1" id="KW-0812">Transmembrane</keyword>
<evidence type="ECO:0000313" key="6">
    <source>
        <dbReference type="Proteomes" id="UP000184144"/>
    </source>
</evidence>
<sequence length="673" mass="72830">MRLFLILIPIFSLSAVFSAFASDTDDVAGRVIANVAGTSYDLPMLDSKISVNIEGDMATVEVTQSFINEAHVPVEAEYLFPLNQLAAVYSMDMLIGDEVIKAKIREKAVAEAEFEKAAQDGKAAALLTQHRPNMFTQRIANLMPGLPITVTLRYVQMVPKIDGQHELVIPLIVGPRYESAAVQLPDEDSEDVPMTANSWSISDVPAYPQVVGLDLPDTFTSERVALDLALTGGVSISDFGSDTHQLAVQSTEEGLSAKFAKGKVLDNRDLVIRFTLGGETLEAASLSHTDERGGFVSLMIEPPAVPDDATITPRELVFVLDTSGSMGGQPMEASKRFMDAALRGMRPTDYFRIIPFANHTQNFSSVSKQATARNIRSARAYVDQLSTGGGTEIDNAIRTAFSTPQPENTMKIVVFLSDGYIGGEAQVLRTIRQQIGKSRIYAFGVGTSVNRYLLDAMADEGRGYARYVGVDEDAYEVAEMLAADLKSPLLTDISIDWGDLDVTDVTPSRLPDLFAGNSLRIYARHSGTGAAEVTLKGLVQGRQAAMPVKLTLTDNAENAALPLIWARNRIASLTRQIAVGEQPETADKEITKLGLEFSLQTQNTSFVAVSEQTVNTSGHQATLANVPLPMVSDVSKEAYPQPFAGSSSPEPQAIIGFLLIAAMTLLGFRRRVR</sequence>
<evidence type="ECO:0000259" key="3">
    <source>
        <dbReference type="PROSITE" id="PS50234"/>
    </source>
</evidence>